<protein>
    <submittedName>
        <fullName evidence="4">Ribosome assembly RNA-binding protein YhbY</fullName>
    </submittedName>
</protein>
<dbReference type="SUPFAM" id="SSF75471">
    <property type="entry name" value="YhbY-like"/>
    <property type="match status" value="1"/>
</dbReference>
<organism evidence="4 5">
    <name type="scientific">Candidatus Desulfatibia vada</name>
    <dbReference type="NCBI Taxonomy" id="2841696"/>
    <lineage>
        <taxon>Bacteria</taxon>
        <taxon>Pseudomonadati</taxon>
        <taxon>Thermodesulfobacteriota</taxon>
        <taxon>Desulfobacteria</taxon>
        <taxon>Desulfobacterales</taxon>
        <taxon>Desulfobacterales incertae sedis</taxon>
        <taxon>Candidatus Desulfatibia</taxon>
    </lineage>
</organism>
<evidence type="ECO:0000256" key="2">
    <source>
        <dbReference type="PROSITE-ProRule" id="PRU00626"/>
    </source>
</evidence>
<name>A0A8J6P7L7_9BACT</name>
<keyword evidence="1 2" id="KW-0694">RNA-binding</keyword>
<dbReference type="InterPro" id="IPR001890">
    <property type="entry name" value="RNA-binding_CRM"/>
</dbReference>
<gene>
    <name evidence="4" type="primary">yhbY</name>
    <name evidence="4" type="ORF">H8D96_19170</name>
</gene>
<dbReference type="PANTHER" id="PTHR40065:SF3">
    <property type="entry name" value="RNA-BINDING PROTEIN YHBY"/>
    <property type="match status" value="1"/>
</dbReference>
<comment type="caution">
    <text evidence="4">The sequence shown here is derived from an EMBL/GenBank/DDBJ whole genome shotgun (WGS) entry which is preliminary data.</text>
</comment>
<dbReference type="InterPro" id="IPR035920">
    <property type="entry name" value="YhbY-like_sf"/>
</dbReference>
<dbReference type="SMART" id="SM01103">
    <property type="entry name" value="CRS1_YhbY"/>
    <property type="match status" value="1"/>
</dbReference>
<evidence type="ECO:0000313" key="5">
    <source>
        <dbReference type="Proteomes" id="UP000605201"/>
    </source>
</evidence>
<dbReference type="PROSITE" id="PS51295">
    <property type="entry name" value="CRM"/>
    <property type="match status" value="1"/>
</dbReference>
<dbReference type="AlphaFoldDB" id="A0A8J6P7L7"/>
<dbReference type="Pfam" id="PF01985">
    <property type="entry name" value="CRS1_YhbY"/>
    <property type="match status" value="1"/>
</dbReference>
<proteinExistence type="predicted"/>
<dbReference type="Proteomes" id="UP000605201">
    <property type="component" value="Unassembled WGS sequence"/>
</dbReference>
<dbReference type="PANTHER" id="PTHR40065">
    <property type="entry name" value="RNA-BINDING PROTEIN YHBY"/>
    <property type="match status" value="1"/>
</dbReference>
<dbReference type="InterPro" id="IPR017924">
    <property type="entry name" value="RNA-binding_YhbY"/>
</dbReference>
<dbReference type="EMBL" id="JACNIG010000372">
    <property type="protein sequence ID" value="MBC8434036.1"/>
    <property type="molecule type" value="Genomic_DNA"/>
</dbReference>
<evidence type="ECO:0000259" key="3">
    <source>
        <dbReference type="PROSITE" id="PS51295"/>
    </source>
</evidence>
<dbReference type="InterPro" id="IPR051925">
    <property type="entry name" value="RNA-binding_domain"/>
</dbReference>
<sequence>MEKLQGFQKKHLRGLAHGLKPVVFIGQKGLTDTVVQSINEALNSHELIKVKFIDFKEKEHKKKIAEAIEQQTGCETVGMIGHTAIFYRQHTDPQKRKIKIPQREL</sequence>
<evidence type="ECO:0000313" key="4">
    <source>
        <dbReference type="EMBL" id="MBC8434036.1"/>
    </source>
</evidence>
<reference evidence="4 5" key="1">
    <citation type="submission" date="2020-08" db="EMBL/GenBank/DDBJ databases">
        <title>Bridging the membrane lipid divide: bacteria of the FCB group superphylum have the potential to synthesize archaeal ether lipids.</title>
        <authorList>
            <person name="Villanueva L."/>
            <person name="Von Meijenfeldt F.A.B."/>
            <person name="Westbye A.B."/>
            <person name="Yadav S."/>
            <person name="Hopmans E.C."/>
            <person name="Dutilh B.E."/>
            <person name="Sinninghe Damste J.S."/>
        </authorList>
    </citation>
    <scope>NUCLEOTIDE SEQUENCE [LARGE SCALE GENOMIC DNA]</scope>
    <source>
        <strain evidence="4">NIOZ-UU17</strain>
    </source>
</reference>
<dbReference type="NCBIfam" id="TIGR00253">
    <property type="entry name" value="RNA_bind_YhbY"/>
    <property type="match status" value="1"/>
</dbReference>
<accession>A0A8J6P7L7</accession>
<evidence type="ECO:0000256" key="1">
    <source>
        <dbReference type="ARBA" id="ARBA00022884"/>
    </source>
</evidence>
<dbReference type="Gene3D" id="3.30.110.60">
    <property type="entry name" value="YhbY-like"/>
    <property type="match status" value="1"/>
</dbReference>
<feature type="domain" description="CRM" evidence="3">
    <location>
        <begin position="2"/>
        <end position="99"/>
    </location>
</feature>
<dbReference type="GO" id="GO:0003723">
    <property type="term" value="F:RNA binding"/>
    <property type="evidence" value="ECO:0007669"/>
    <property type="project" value="UniProtKB-UniRule"/>
</dbReference>